<evidence type="ECO:0008006" key="3">
    <source>
        <dbReference type="Google" id="ProtNLM"/>
    </source>
</evidence>
<dbReference type="EMBL" id="WUAV01000002">
    <property type="protein sequence ID" value="KAF1767653.1"/>
    <property type="molecule type" value="Genomic_DNA"/>
</dbReference>
<dbReference type="CTD" id="9805117"/>
<comment type="caution">
    <text evidence="1">The sequence shown here is derived from an EMBL/GenBank/DDBJ whole genome shotgun (WGS) entry which is preliminary data.</text>
</comment>
<dbReference type="KEGG" id="crq:GCK72_007612"/>
<accession>A0A6A5HMR7</accession>
<dbReference type="RefSeq" id="XP_003107167.2">
    <property type="nucleotide sequence ID" value="XM_003107119.2"/>
</dbReference>
<dbReference type="AlphaFoldDB" id="A0A6A5HMR7"/>
<evidence type="ECO:0000313" key="1">
    <source>
        <dbReference type="EMBL" id="KAF1767653.1"/>
    </source>
</evidence>
<protein>
    <recommendedName>
        <fullName evidence="3">F-box domain-containing protein</fullName>
    </recommendedName>
</protein>
<name>A0A6A5HMR7_CAERE</name>
<dbReference type="GeneID" id="9805117"/>
<evidence type="ECO:0000313" key="2">
    <source>
        <dbReference type="Proteomes" id="UP000483820"/>
    </source>
</evidence>
<dbReference type="InterPro" id="IPR042317">
    <property type="entry name" value="She-1-like"/>
</dbReference>
<dbReference type="Proteomes" id="UP000483820">
    <property type="component" value="Chromosome II"/>
</dbReference>
<sequence>MTNESKFENWNFLPEEMKLSCIRFMDFKTRYRLRATSHTERRLAEAQKFSWESVKIRSWGRRKEIRLNFGFRPKTSIYYYENQIESMIVPLFSFIFNTVKLGKFDFSRTDYDFYQHLQHFVASSPYQIDSVSGTFTFQTLRFLNNFAPNSIKHLELEYEPLGHEGRFPINQFVLYPMINSIKLWYLTVETIPDYERIARKWMEIDVDVGSVMFFNYYENRTTDDFVSGMEDYTVVQKSPNLVRMEMKDKEKHMVLLSLGATAHNERSLVNNASERIYINSFSIRDRSDSRDLEIRFRERGNPEQIKIFREDQIVLKAIPLLSYLFNNGYIHSLGLYLNKDQESIRILTRLTGESPFYIRGVRGQLHLEHFPFFARCAANSMKGMTLRYEKLEMFPVDRFLALPAVNSIEFWRIDVSFSHDLGVAIIRKWIERDVKIGSTHKISSCGGKPMDDFIAEFGQDLILDRTDTILRIKTRNPSKHLILKTYNHSDGCVFKMVPSDFKPSDYSKIPNRDHTSLNKLSRV</sequence>
<dbReference type="PANTHER" id="PTHR31006">
    <property type="entry name" value="F-BOX DOMAIN-CONTAINING PROTEIN-RELATED-RELATED"/>
    <property type="match status" value="1"/>
</dbReference>
<reference evidence="1 2" key="1">
    <citation type="submission" date="2019-12" db="EMBL/GenBank/DDBJ databases">
        <title>Chromosome-level assembly of the Caenorhabditis remanei genome.</title>
        <authorList>
            <person name="Teterina A.A."/>
            <person name="Willis J.H."/>
            <person name="Phillips P.C."/>
        </authorList>
    </citation>
    <scope>NUCLEOTIDE SEQUENCE [LARGE SCALE GENOMIC DNA]</scope>
    <source>
        <strain evidence="1 2">PX506</strain>
        <tissue evidence="1">Whole organism</tissue>
    </source>
</reference>
<organism evidence="1 2">
    <name type="scientific">Caenorhabditis remanei</name>
    <name type="common">Caenorhabditis vulgaris</name>
    <dbReference type="NCBI Taxonomy" id="31234"/>
    <lineage>
        <taxon>Eukaryota</taxon>
        <taxon>Metazoa</taxon>
        <taxon>Ecdysozoa</taxon>
        <taxon>Nematoda</taxon>
        <taxon>Chromadorea</taxon>
        <taxon>Rhabditida</taxon>
        <taxon>Rhabditina</taxon>
        <taxon>Rhabditomorpha</taxon>
        <taxon>Rhabditoidea</taxon>
        <taxon>Rhabditidae</taxon>
        <taxon>Peloderinae</taxon>
        <taxon>Caenorhabditis</taxon>
    </lineage>
</organism>
<gene>
    <name evidence="1" type="ORF">GCK72_007612</name>
</gene>
<dbReference type="PANTHER" id="PTHR31006:SF3">
    <property type="entry name" value="F-BOX DOMAIN-CONTAINING PROTEIN-RELATED"/>
    <property type="match status" value="1"/>
</dbReference>
<proteinExistence type="predicted"/>